<dbReference type="AlphaFoldDB" id="A0A7D9E5Y4"/>
<reference evidence="1" key="1">
    <citation type="submission" date="2020-04" db="EMBL/GenBank/DDBJ databases">
        <authorList>
            <person name="Alioto T."/>
            <person name="Alioto T."/>
            <person name="Gomez Garrido J."/>
        </authorList>
    </citation>
    <scope>NUCLEOTIDE SEQUENCE</scope>
    <source>
        <strain evidence="1">A484AB</strain>
    </source>
</reference>
<name>A0A7D9E5Y4_PARCT</name>
<comment type="caution">
    <text evidence="1">The sequence shown here is derived from an EMBL/GenBank/DDBJ whole genome shotgun (WGS) entry which is preliminary data.</text>
</comment>
<organism evidence="1 2">
    <name type="scientific">Paramuricea clavata</name>
    <name type="common">Red gorgonian</name>
    <name type="synonym">Violescent sea-whip</name>
    <dbReference type="NCBI Taxonomy" id="317549"/>
    <lineage>
        <taxon>Eukaryota</taxon>
        <taxon>Metazoa</taxon>
        <taxon>Cnidaria</taxon>
        <taxon>Anthozoa</taxon>
        <taxon>Octocorallia</taxon>
        <taxon>Malacalcyonacea</taxon>
        <taxon>Plexauridae</taxon>
        <taxon>Paramuricea</taxon>
    </lineage>
</organism>
<keyword evidence="2" id="KW-1185">Reference proteome</keyword>
<protein>
    <submittedName>
        <fullName evidence="1">Uncharacterized protein</fullName>
    </submittedName>
</protein>
<evidence type="ECO:0000313" key="1">
    <source>
        <dbReference type="EMBL" id="CAB4000951.1"/>
    </source>
</evidence>
<dbReference type="OrthoDB" id="6013633at2759"/>
<gene>
    <name evidence="1" type="ORF">PACLA_8A052143</name>
</gene>
<evidence type="ECO:0000313" key="2">
    <source>
        <dbReference type="Proteomes" id="UP001152795"/>
    </source>
</evidence>
<proteinExistence type="predicted"/>
<accession>A0A7D9E5Y4</accession>
<dbReference type="EMBL" id="CACRXK020003968">
    <property type="protein sequence ID" value="CAB4000951.1"/>
    <property type="molecule type" value="Genomic_DNA"/>
</dbReference>
<dbReference type="Proteomes" id="UP001152795">
    <property type="component" value="Unassembled WGS sequence"/>
</dbReference>
<sequence length="112" mass="12725">MASDHKFSDSTNFSVIQFYKDLLPQDIALCNLGYKGEHLKWSSDLEALKLFFKEKLGLKGKCISPGGNSKKFKCTNFNVMATWYFKKQQTLLFQGNNGPILKESLTSNVMTM</sequence>